<dbReference type="CDD" id="cd07771">
    <property type="entry name" value="ASKHA_NBD_FGGY_RhaB-like"/>
    <property type="match status" value="1"/>
</dbReference>
<keyword evidence="3" id="KW-0547">Nucleotide-binding</keyword>
<dbReference type="AlphaFoldDB" id="A0A9D1V8Y7"/>
<feature type="domain" description="Carbohydrate kinase FGGY N-terminal" evidence="7">
    <location>
        <begin position="6"/>
        <end position="243"/>
    </location>
</feature>
<dbReference type="PANTHER" id="PTHR43095:SF5">
    <property type="entry name" value="XYLULOSE KINASE"/>
    <property type="match status" value="1"/>
</dbReference>
<reference evidence="9" key="2">
    <citation type="submission" date="2021-04" db="EMBL/GenBank/DDBJ databases">
        <authorList>
            <person name="Gilroy R."/>
        </authorList>
    </citation>
    <scope>NUCLEOTIDE SEQUENCE</scope>
    <source>
        <strain evidence="9">811</strain>
    </source>
</reference>
<dbReference type="InterPro" id="IPR050406">
    <property type="entry name" value="FGGY_Carb_Kinase"/>
</dbReference>
<dbReference type="Gene3D" id="3.30.420.40">
    <property type="match status" value="2"/>
</dbReference>
<comment type="caution">
    <text evidence="9">The sequence shown here is derived from an EMBL/GenBank/DDBJ whole genome shotgun (WGS) entry which is preliminary data.</text>
</comment>
<comment type="similarity">
    <text evidence="1">Belongs to the FGGY kinase family.</text>
</comment>
<reference evidence="9" key="1">
    <citation type="journal article" date="2021" name="PeerJ">
        <title>Extensive microbial diversity within the chicken gut microbiome revealed by metagenomics and culture.</title>
        <authorList>
            <person name="Gilroy R."/>
            <person name="Ravi A."/>
            <person name="Getino M."/>
            <person name="Pursley I."/>
            <person name="Horton D.L."/>
            <person name="Alikhan N.F."/>
            <person name="Baker D."/>
            <person name="Gharbi K."/>
            <person name="Hall N."/>
            <person name="Watson M."/>
            <person name="Adriaenssens E.M."/>
            <person name="Foster-Nyarko E."/>
            <person name="Jarju S."/>
            <person name="Secka A."/>
            <person name="Antonio M."/>
            <person name="Oren A."/>
            <person name="Chaudhuri R.R."/>
            <person name="La Ragione R."/>
            <person name="Hildebrand F."/>
            <person name="Pallen M.J."/>
        </authorList>
    </citation>
    <scope>NUCLEOTIDE SEQUENCE</scope>
    <source>
        <strain evidence="9">811</strain>
    </source>
</reference>
<evidence type="ECO:0000256" key="2">
    <source>
        <dbReference type="ARBA" id="ARBA00022679"/>
    </source>
</evidence>
<protein>
    <recommendedName>
        <fullName evidence="11">Rhamnulokinase</fullName>
    </recommendedName>
</protein>
<dbReference type="InterPro" id="IPR018485">
    <property type="entry name" value="FGGY_C"/>
</dbReference>
<sequence length="456" mass="49819">MKTYNVLAVDLGASSGRGIVYTFDGNSLREKVVHRFANGAEEQGGHLVWNAPKIYEEICRAVRLADEACGKLDGIGIDTWGVDFGLIGKDGKLLENPRHYRDAANTKMRRKYADKDRQLFDIAGISVNDFNTTYQLFARKEEQFDWTKVQYLLFMPQLFGYLLTGAAATEPTIASTGGFFANGAFDKTFLREAGVPAEIFPPVRKTFETLGVLNEASKALAGISYDVPVILTPGHDTACAVLCCRQAEHPLYLSSGTWSLFGTTEEKPVIADSAFFGKYTNELGGDGKVRFLRNIMGMWIIQECRRQWEEEGQTLDYPEIVRLAEGANDSGAVIDVNAECFFSPGKMADKVRDSVLQNQGIVLGTVGEIARCVYASMAKAYRGAFDELKKITGREYAQLQILGGGSKNAYLNDMIGRELGVSVLAGPAEASSLGNALGQLVGLGAGSLSRLREFLI</sequence>
<feature type="domain" description="Carbohydrate kinase FGGY C-terminal" evidence="8">
    <location>
        <begin position="251"/>
        <end position="441"/>
    </location>
</feature>
<evidence type="ECO:0008006" key="11">
    <source>
        <dbReference type="Google" id="ProtNLM"/>
    </source>
</evidence>
<dbReference type="Pfam" id="PF00370">
    <property type="entry name" value="FGGY_N"/>
    <property type="match status" value="1"/>
</dbReference>
<evidence type="ECO:0000259" key="7">
    <source>
        <dbReference type="Pfam" id="PF00370"/>
    </source>
</evidence>
<dbReference type="SUPFAM" id="SSF53067">
    <property type="entry name" value="Actin-like ATPase domain"/>
    <property type="match status" value="2"/>
</dbReference>
<dbReference type="InterPro" id="IPR018484">
    <property type="entry name" value="FGGY_N"/>
</dbReference>
<dbReference type="PANTHER" id="PTHR43095">
    <property type="entry name" value="SUGAR KINASE"/>
    <property type="match status" value="1"/>
</dbReference>
<organism evidence="9 10">
    <name type="scientific">Candidatus Borkfalkia faecipullorum</name>
    <dbReference type="NCBI Taxonomy" id="2838510"/>
    <lineage>
        <taxon>Bacteria</taxon>
        <taxon>Bacillati</taxon>
        <taxon>Bacillota</taxon>
        <taxon>Clostridia</taxon>
        <taxon>Christensenellales</taxon>
        <taxon>Christensenellaceae</taxon>
        <taxon>Candidatus Borkfalkia</taxon>
    </lineage>
</organism>
<gene>
    <name evidence="9" type="ORF">H9741_07740</name>
</gene>
<evidence type="ECO:0000256" key="5">
    <source>
        <dbReference type="ARBA" id="ARBA00022840"/>
    </source>
</evidence>
<evidence type="ECO:0000313" key="9">
    <source>
        <dbReference type="EMBL" id="HIX08345.1"/>
    </source>
</evidence>
<proteinExistence type="inferred from homology"/>
<accession>A0A9D1V8Y7</accession>
<name>A0A9D1V8Y7_9FIRM</name>
<dbReference type="EMBL" id="DXFX01000099">
    <property type="protein sequence ID" value="HIX08345.1"/>
    <property type="molecule type" value="Genomic_DNA"/>
</dbReference>
<evidence type="ECO:0000256" key="6">
    <source>
        <dbReference type="ARBA" id="ARBA00023308"/>
    </source>
</evidence>
<dbReference type="GO" id="GO:0008993">
    <property type="term" value="F:rhamnulokinase activity"/>
    <property type="evidence" value="ECO:0007669"/>
    <property type="project" value="InterPro"/>
</dbReference>
<keyword evidence="5" id="KW-0067">ATP-binding</keyword>
<keyword evidence="4" id="KW-0418">Kinase</keyword>
<dbReference type="InterPro" id="IPR043129">
    <property type="entry name" value="ATPase_NBD"/>
</dbReference>
<evidence type="ECO:0000259" key="8">
    <source>
        <dbReference type="Pfam" id="PF02782"/>
    </source>
</evidence>
<keyword evidence="6" id="KW-0684">Rhamnose metabolism</keyword>
<evidence type="ECO:0000256" key="1">
    <source>
        <dbReference type="ARBA" id="ARBA00009156"/>
    </source>
</evidence>
<evidence type="ECO:0000313" key="10">
    <source>
        <dbReference type="Proteomes" id="UP000824204"/>
    </source>
</evidence>
<keyword evidence="2" id="KW-0808">Transferase</keyword>
<dbReference type="GO" id="GO:0019301">
    <property type="term" value="P:rhamnose catabolic process"/>
    <property type="evidence" value="ECO:0007669"/>
    <property type="project" value="InterPro"/>
</dbReference>
<dbReference type="Pfam" id="PF02782">
    <property type="entry name" value="FGGY_C"/>
    <property type="match status" value="1"/>
</dbReference>
<evidence type="ECO:0000256" key="3">
    <source>
        <dbReference type="ARBA" id="ARBA00022741"/>
    </source>
</evidence>
<dbReference type="InterPro" id="IPR013449">
    <property type="entry name" value="Rhamnulokinase"/>
</dbReference>
<dbReference type="Proteomes" id="UP000824204">
    <property type="component" value="Unassembled WGS sequence"/>
</dbReference>
<dbReference type="GO" id="GO:0005524">
    <property type="term" value="F:ATP binding"/>
    <property type="evidence" value="ECO:0007669"/>
    <property type="project" value="UniProtKB-KW"/>
</dbReference>
<evidence type="ECO:0000256" key="4">
    <source>
        <dbReference type="ARBA" id="ARBA00022777"/>
    </source>
</evidence>